<dbReference type="PANTHER" id="PTHR23131:SF0">
    <property type="entry name" value="ENDORIBONUCLEASE LACTB2"/>
    <property type="match status" value="1"/>
</dbReference>
<dbReference type="InterPro" id="IPR050662">
    <property type="entry name" value="Sec-metab_biosynth-thioest"/>
</dbReference>
<dbReference type="GO" id="GO:0016787">
    <property type="term" value="F:hydrolase activity"/>
    <property type="evidence" value="ECO:0007669"/>
    <property type="project" value="UniProtKB-KW"/>
</dbReference>
<dbReference type="InterPro" id="IPR001279">
    <property type="entry name" value="Metallo-B-lactamas"/>
</dbReference>
<evidence type="ECO:0000259" key="1">
    <source>
        <dbReference type="SMART" id="SM00849"/>
    </source>
</evidence>
<dbReference type="PANTHER" id="PTHR23131">
    <property type="entry name" value="ENDORIBONUCLEASE LACTB2"/>
    <property type="match status" value="1"/>
</dbReference>
<keyword evidence="2" id="KW-0378">Hydrolase</keyword>
<dbReference type="Pfam" id="PF00753">
    <property type="entry name" value="Lactamase_B"/>
    <property type="match status" value="1"/>
</dbReference>
<organism evidence="2 3">
    <name type="scientific">Nesterenkonia sphaerica</name>
    <dbReference type="NCBI Taxonomy" id="1804988"/>
    <lineage>
        <taxon>Bacteria</taxon>
        <taxon>Bacillati</taxon>
        <taxon>Actinomycetota</taxon>
        <taxon>Actinomycetes</taxon>
        <taxon>Micrococcales</taxon>
        <taxon>Micrococcaceae</taxon>
        <taxon>Nesterenkonia</taxon>
    </lineage>
</organism>
<evidence type="ECO:0000313" key="2">
    <source>
        <dbReference type="EMBL" id="TLP79002.1"/>
    </source>
</evidence>
<dbReference type="OrthoDB" id="9788263at2"/>
<name>A0A5R9AJP7_9MICC</name>
<dbReference type="SMART" id="SM00849">
    <property type="entry name" value="Lactamase_B"/>
    <property type="match status" value="1"/>
</dbReference>
<proteinExistence type="predicted"/>
<feature type="domain" description="Metallo-beta-lactamase" evidence="1">
    <location>
        <begin position="51"/>
        <end position="216"/>
    </location>
</feature>
<keyword evidence="3" id="KW-1185">Reference proteome</keyword>
<dbReference type="Gene3D" id="3.60.15.10">
    <property type="entry name" value="Ribonuclease Z/Hydroxyacylglutathione hydrolase-like"/>
    <property type="match status" value="1"/>
</dbReference>
<dbReference type="AlphaFoldDB" id="A0A5R9AJP7"/>
<dbReference type="InterPro" id="IPR036866">
    <property type="entry name" value="RibonucZ/Hydroxyglut_hydro"/>
</dbReference>
<gene>
    <name evidence="2" type="ORF">FEF27_03890</name>
</gene>
<comment type="caution">
    <text evidence="2">The sequence shown here is derived from an EMBL/GenBank/DDBJ whole genome shotgun (WGS) entry which is preliminary data.</text>
</comment>
<protein>
    <submittedName>
        <fullName evidence="2">MBL fold metallo-hydrolase</fullName>
    </submittedName>
</protein>
<dbReference type="Proteomes" id="UP000306544">
    <property type="component" value="Unassembled WGS sequence"/>
</dbReference>
<dbReference type="CDD" id="cd16278">
    <property type="entry name" value="metallo-hydrolase-like_MBL-fold"/>
    <property type="match status" value="1"/>
</dbReference>
<accession>A0A5R9AJP7</accession>
<dbReference type="EMBL" id="VAWA01000003">
    <property type="protein sequence ID" value="TLP79002.1"/>
    <property type="molecule type" value="Genomic_DNA"/>
</dbReference>
<reference evidence="2 3" key="1">
    <citation type="submission" date="2019-05" db="EMBL/GenBank/DDBJ databases">
        <title>Nesterenkonia sp. GY239, isolated from the Southern Atlantic Ocean.</title>
        <authorList>
            <person name="Zhang G."/>
        </authorList>
    </citation>
    <scope>NUCLEOTIDE SEQUENCE [LARGE SCALE GENOMIC DNA]</scope>
    <source>
        <strain evidence="2 3">GY239</strain>
    </source>
</reference>
<dbReference type="SUPFAM" id="SSF56281">
    <property type="entry name" value="Metallo-hydrolase/oxidoreductase"/>
    <property type="match status" value="1"/>
</dbReference>
<sequence>MVCSLPSWNHVATSVAPVAGHRVENMTTPTPLPASVQVVTCDNPSPMTLEGTHTYLVGDPAADSVVVVDPGPEGHPEHVRRIMQVAAGRAVAEILVTHRHSDHLGAAKLLSSVTGAEVRGMDPGVCLSGGEGTVLPLRDREQITSSGTPLTVLHTPGHTSDSVCFWLPEAEAMLTGDTLLGRGTTMLDYPDGTLTDYLDSLQRLAGYDTTMLLPAHGPAHRRLGPVVQAYQNHRLERLDQARALLEEHGALSAKQLGQLMYRDRTGLNPSVITRIAAAQLDHLGQ</sequence>
<evidence type="ECO:0000313" key="3">
    <source>
        <dbReference type="Proteomes" id="UP000306544"/>
    </source>
</evidence>